<protein>
    <submittedName>
        <fullName evidence="1">Uncharacterized protein</fullName>
    </submittedName>
</protein>
<dbReference type="Proteomes" id="UP000502665">
    <property type="component" value="Chromosome"/>
</dbReference>
<dbReference type="RefSeq" id="WP_171396866.1">
    <property type="nucleotide sequence ID" value="NZ_CP049838.1"/>
</dbReference>
<proteinExistence type="predicted"/>
<organism evidence="1 2">
    <name type="scientific">Streptomyces asoensis</name>
    <dbReference type="NCBI Taxonomy" id="249586"/>
    <lineage>
        <taxon>Bacteria</taxon>
        <taxon>Bacillati</taxon>
        <taxon>Actinomycetota</taxon>
        <taxon>Actinomycetes</taxon>
        <taxon>Kitasatosporales</taxon>
        <taxon>Streptomycetaceae</taxon>
        <taxon>Streptomyces</taxon>
    </lineage>
</organism>
<dbReference type="Pfam" id="PF22281">
    <property type="entry name" value="DUF6959"/>
    <property type="match status" value="1"/>
</dbReference>
<dbReference type="EMBL" id="CP049838">
    <property type="protein sequence ID" value="QJT01285.1"/>
    <property type="molecule type" value="Genomic_DNA"/>
</dbReference>
<dbReference type="AlphaFoldDB" id="A0A6M4WPR6"/>
<evidence type="ECO:0000313" key="2">
    <source>
        <dbReference type="Proteomes" id="UP000502665"/>
    </source>
</evidence>
<dbReference type="InterPro" id="IPR053801">
    <property type="entry name" value="DUF6959"/>
</dbReference>
<gene>
    <name evidence="1" type="ORF">G9272_13935</name>
</gene>
<name>A0A6M4WPR6_9ACTN</name>
<reference evidence="1" key="1">
    <citation type="submission" date="2020-03" db="EMBL/GenBank/DDBJ databases">
        <title>Molecular networking-based the target discovery of potent antiproliferative macrolactams: 5/6/7/16 polycyclic ansamycins and glycosylated trienomycin from Streptomyces cacaoi subsp. asoensis.</title>
        <authorList>
            <person name="Liu L.-L."/>
        </authorList>
    </citation>
    <scope>NUCLEOTIDE SEQUENCE [LARGE SCALE GENOMIC DNA]</scope>
    <source>
        <strain evidence="1">H2S5</strain>
    </source>
</reference>
<evidence type="ECO:0000313" key="1">
    <source>
        <dbReference type="EMBL" id="QJT01285.1"/>
    </source>
</evidence>
<keyword evidence="2" id="KW-1185">Reference proteome</keyword>
<sequence length="88" mass="9533">MERIEAELFTAGGNNAVVRLPGRRFPGVLVQGDSLHILRTDMAELVEACDRGDLGDARDAAGLLLAGLDAMLERYGAALDEHEIPRPY</sequence>
<accession>A0A6M4WPR6</accession>